<evidence type="ECO:0000256" key="1">
    <source>
        <dbReference type="SAM" id="MobiDB-lite"/>
    </source>
</evidence>
<dbReference type="Proteomes" id="UP001152797">
    <property type="component" value="Unassembled WGS sequence"/>
</dbReference>
<comment type="caution">
    <text evidence="2">The sequence shown here is derived from an EMBL/GenBank/DDBJ whole genome shotgun (WGS) entry which is preliminary data.</text>
</comment>
<accession>A0A9P1GQP5</accession>
<dbReference type="EMBL" id="CAMXCT010006732">
    <property type="protein sequence ID" value="CAI4019091.1"/>
    <property type="molecule type" value="Genomic_DNA"/>
</dbReference>
<dbReference type="EMBL" id="CAMXCT030006732">
    <property type="protein sequence ID" value="CAL4806403.1"/>
    <property type="molecule type" value="Genomic_DNA"/>
</dbReference>
<feature type="region of interest" description="Disordered" evidence="1">
    <location>
        <begin position="400"/>
        <end position="420"/>
    </location>
</feature>
<feature type="region of interest" description="Disordered" evidence="1">
    <location>
        <begin position="443"/>
        <end position="473"/>
    </location>
</feature>
<keyword evidence="5" id="KW-1185">Reference proteome</keyword>
<evidence type="ECO:0000313" key="2">
    <source>
        <dbReference type="EMBL" id="CAI4019091.1"/>
    </source>
</evidence>
<feature type="compositionally biased region" description="Basic residues" evidence="1">
    <location>
        <begin position="455"/>
        <end position="465"/>
    </location>
</feature>
<name>A0A9P1GQP5_9DINO</name>
<dbReference type="AlphaFoldDB" id="A0A9P1GQP5"/>
<reference evidence="3" key="2">
    <citation type="submission" date="2024-04" db="EMBL/GenBank/DDBJ databases">
        <authorList>
            <person name="Chen Y."/>
            <person name="Shah S."/>
            <person name="Dougan E. K."/>
            <person name="Thang M."/>
            <person name="Chan C."/>
        </authorList>
    </citation>
    <scope>NUCLEOTIDE SEQUENCE [LARGE SCALE GENOMIC DNA]</scope>
</reference>
<dbReference type="OrthoDB" id="419420at2759"/>
<reference evidence="2" key="1">
    <citation type="submission" date="2022-10" db="EMBL/GenBank/DDBJ databases">
        <authorList>
            <person name="Chen Y."/>
            <person name="Dougan E. K."/>
            <person name="Chan C."/>
            <person name="Rhodes N."/>
            <person name="Thang M."/>
        </authorList>
    </citation>
    <scope>NUCLEOTIDE SEQUENCE</scope>
</reference>
<evidence type="ECO:0000313" key="3">
    <source>
        <dbReference type="EMBL" id="CAL1172466.1"/>
    </source>
</evidence>
<gene>
    <name evidence="2" type="ORF">C1SCF055_LOCUS43613</name>
</gene>
<sequence>MIFHILIPKPPGVLECLDLFNPKPWNFISAGADAECQKIQKALLRHSERVLQDGYFIELVDLLIFCKHLQVMPVFYFNTENVIEEARPANEYLNNILGPQFAGMQFWPPTQATWAIAVTRSDFAPSNHPAAWNHWAVCWGSKSLSLAERLQTLQNEADERSAHYLKLVQSADAEDEAVVDSLLEQKQQECETIFNLQKFTRRLHLISKLFPCNVLGDGNCGLWALLSLLNPDRSEELLKKPSTAFAYNHTEMKSLRQTLSTLWSTVARSLDSAENQAWARMFQVFASDIANPDADCGETGVQRPGDADCGETGEPGEIGEQRPGDADCGDTGEQRPGDCGDPPDLPSTPRKESDPNALRQLFVNFTPPRVAPAARRLPAAGILRERISHGPSLPVSKVLSGQAEQAPAQNASKATKIKQEPGEVTVKQEVQVKEEQMELVAVKEEVNGASETKRTRNRKRKRGKKRTEEEIREQKEKQTAAWRIKACRAHLANLRIYSGRWLSVHSHRMVLRGAPRCKVGGWKKLMLELMEGRVPDDCDTCTKFLKDQKFNMEALQRDIDPATSKIFSIDDGNDEIDEQEVSDDDIGDEGQQKEPKAFLLVAKDPHVTLLQANTHKKRFPVMCNLCKRNCNNKNSIFDLVNPKRGKWYWQHVRAPTHKNRVAEYEFEQSRKAPAEPSTSSTEITEICAGCCVQECAPSSKLGEVVDHFRLWASYSSPGNIASQNPGHQYTFDFKNDKHIIVHQKCERALLRATPGQRTMCKKCSGLQNDRSLVRMLARFYMKHCAARTLARMG</sequence>
<proteinExistence type="predicted"/>
<evidence type="ECO:0000313" key="5">
    <source>
        <dbReference type="Proteomes" id="UP001152797"/>
    </source>
</evidence>
<feature type="region of interest" description="Disordered" evidence="1">
    <location>
        <begin position="295"/>
        <end position="356"/>
    </location>
</feature>
<evidence type="ECO:0000313" key="4">
    <source>
        <dbReference type="EMBL" id="CAL4806403.1"/>
    </source>
</evidence>
<protein>
    <submittedName>
        <fullName evidence="4">SET domain-containing protein</fullName>
    </submittedName>
</protein>
<organism evidence="2">
    <name type="scientific">Cladocopium goreaui</name>
    <dbReference type="NCBI Taxonomy" id="2562237"/>
    <lineage>
        <taxon>Eukaryota</taxon>
        <taxon>Sar</taxon>
        <taxon>Alveolata</taxon>
        <taxon>Dinophyceae</taxon>
        <taxon>Suessiales</taxon>
        <taxon>Symbiodiniaceae</taxon>
        <taxon>Cladocopium</taxon>
    </lineage>
</organism>
<dbReference type="EMBL" id="CAMXCT020006732">
    <property type="protein sequence ID" value="CAL1172466.1"/>
    <property type="molecule type" value="Genomic_DNA"/>
</dbReference>
<feature type="compositionally biased region" description="Basic and acidic residues" evidence="1">
    <location>
        <begin position="443"/>
        <end position="454"/>
    </location>
</feature>